<comment type="caution">
    <text evidence="2">The sequence shown here is derived from an EMBL/GenBank/DDBJ whole genome shotgun (WGS) entry which is preliminary data.</text>
</comment>
<dbReference type="RefSeq" id="WP_214170370.1">
    <property type="nucleotide sequence ID" value="NZ_JAHCVJ010000001.1"/>
</dbReference>
<feature type="transmembrane region" description="Helical" evidence="1">
    <location>
        <begin position="204"/>
        <end position="224"/>
    </location>
</feature>
<reference evidence="2 3" key="1">
    <citation type="submission" date="2021-05" db="EMBL/GenBank/DDBJ databases">
        <title>The draft genome of Geobacter pelophilus DSM 12255.</title>
        <authorList>
            <person name="Xu Z."/>
            <person name="Masuda Y."/>
            <person name="Itoh H."/>
            <person name="Senoo K."/>
        </authorList>
    </citation>
    <scope>NUCLEOTIDE SEQUENCE [LARGE SCALE GENOMIC DNA]</scope>
    <source>
        <strain evidence="2 3">DSM 12255</strain>
    </source>
</reference>
<evidence type="ECO:0000313" key="3">
    <source>
        <dbReference type="Proteomes" id="UP000811899"/>
    </source>
</evidence>
<sequence length="282" mass="31832">MNTGNNANRWWEGYLVRYLMPSIAGMVIVSNLSNISGPEMRSVLFIPSEVRDLDAARLILLFLYGNLFCYIASYPILTFHATRVIDFGKEGNKWPAKIHLDGYLATFFAGALVIVLSTLYSDLLAVISAFAVAVGFSSLQIARMYTAFTNKIECWGLKNKVTPLYGLAYSLSRRRGIITENQKNWTNKELVDTYRHLREHGNTAFIFFLELILAGLCFLIISNTSSSHHLLLLGILFGIWAIPSVLIHLVGQHLERRFSLYDRRLTAGSDEEIREEEAEGSL</sequence>
<evidence type="ECO:0000313" key="2">
    <source>
        <dbReference type="EMBL" id="MBT0663650.1"/>
    </source>
</evidence>
<gene>
    <name evidence="2" type="ORF">KI809_04975</name>
</gene>
<dbReference type="EMBL" id="JAHCVJ010000001">
    <property type="protein sequence ID" value="MBT0663650.1"/>
    <property type="molecule type" value="Genomic_DNA"/>
</dbReference>
<dbReference type="AlphaFoldDB" id="A0AAW4L2C3"/>
<keyword evidence="1" id="KW-1133">Transmembrane helix</keyword>
<name>A0AAW4L2C3_9BACT</name>
<keyword evidence="3" id="KW-1185">Reference proteome</keyword>
<feature type="transmembrane region" description="Helical" evidence="1">
    <location>
        <begin position="15"/>
        <end position="35"/>
    </location>
</feature>
<organism evidence="2 3">
    <name type="scientific">Geoanaerobacter pelophilus</name>
    <dbReference type="NCBI Taxonomy" id="60036"/>
    <lineage>
        <taxon>Bacteria</taxon>
        <taxon>Pseudomonadati</taxon>
        <taxon>Thermodesulfobacteriota</taxon>
        <taxon>Desulfuromonadia</taxon>
        <taxon>Geobacterales</taxon>
        <taxon>Geobacteraceae</taxon>
        <taxon>Geoanaerobacter</taxon>
    </lineage>
</organism>
<feature type="transmembrane region" description="Helical" evidence="1">
    <location>
        <begin position="98"/>
        <end position="117"/>
    </location>
</feature>
<feature type="transmembrane region" description="Helical" evidence="1">
    <location>
        <begin position="123"/>
        <end position="142"/>
    </location>
</feature>
<keyword evidence="1" id="KW-0812">Transmembrane</keyword>
<accession>A0AAW4L2C3</accession>
<dbReference type="Proteomes" id="UP000811899">
    <property type="component" value="Unassembled WGS sequence"/>
</dbReference>
<keyword evidence="1" id="KW-0472">Membrane</keyword>
<evidence type="ECO:0000256" key="1">
    <source>
        <dbReference type="SAM" id="Phobius"/>
    </source>
</evidence>
<protein>
    <submittedName>
        <fullName evidence="2">Uncharacterized protein</fullName>
    </submittedName>
</protein>
<feature type="transmembrane region" description="Helical" evidence="1">
    <location>
        <begin position="230"/>
        <end position="250"/>
    </location>
</feature>
<proteinExistence type="predicted"/>
<feature type="transmembrane region" description="Helical" evidence="1">
    <location>
        <begin position="55"/>
        <end position="77"/>
    </location>
</feature>